<evidence type="ECO:0000313" key="2">
    <source>
        <dbReference type="EMBL" id="MBC8362716.1"/>
    </source>
</evidence>
<dbReference type="Proteomes" id="UP000603434">
    <property type="component" value="Unassembled WGS sequence"/>
</dbReference>
<feature type="domain" description="Transglutaminase-like" evidence="1">
    <location>
        <begin position="382"/>
        <end position="445"/>
    </location>
</feature>
<dbReference type="SMART" id="SM00460">
    <property type="entry name" value="TGc"/>
    <property type="match status" value="1"/>
</dbReference>
<evidence type="ECO:0000313" key="3">
    <source>
        <dbReference type="Proteomes" id="UP000603434"/>
    </source>
</evidence>
<comment type="caution">
    <text evidence="2">The sequence shown here is derived from an EMBL/GenBank/DDBJ whole genome shotgun (WGS) entry which is preliminary data.</text>
</comment>
<dbReference type="PANTHER" id="PTHR33490">
    <property type="entry name" value="BLR5614 PROTEIN-RELATED"/>
    <property type="match status" value="1"/>
</dbReference>
<evidence type="ECO:0000259" key="1">
    <source>
        <dbReference type="SMART" id="SM00460"/>
    </source>
</evidence>
<dbReference type="SUPFAM" id="SSF54001">
    <property type="entry name" value="Cysteine proteinases"/>
    <property type="match status" value="1"/>
</dbReference>
<proteinExistence type="predicted"/>
<gene>
    <name evidence="2" type="ORF">H8E23_15130</name>
</gene>
<organism evidence="2 3">
    <name type="scientific">Candidatus Desulfatibia profunda</name>
    <dbReference type="NCBI Taxonomy" id="2841695"/>
    <lineage>
        <taxon>Bacteria</taxon>
        <taxon>Pseudomonadati</taxon>
        <taxon>Thermodesulfobacteriota</taxon>
        <taxon>Desulfobacteria</taxon>
        <taxon>Desulfobacterales</taxon>
        <taxon>Desulfobacterales incertae sedis</taxon>
        <taxon>Candidatus Desulfatibia</taxon>
    </lineage>
</organism>
<dbReference type="Gene3D" id="3.10.620.30">
    <property type="match status" value="1"/>
</dbReference>
<feature type="non-terminal residue" evidence="2">
    <location>
        <position position="1"/>
    </location>
</feature>
<name>A0A8J6NYM9_9BACT</name>
<protein>
    <submittedName>
        <fullName evidence="2">Transglutaminase domain-containing protein</fullName>
    </submittedName>
</protein>
<reference evidence="2 3" key="1">
    <citation type="submission" date="2020-08" db="EMBL/GenBank/DDBJ databases">
        <title>Bridging the membrane lipid divide: bacteria of the FCB group superphylum have the potential to synthesize archaeal ether lipids.</title>
        <authorList>
            <person name="Villanueva L."/>
            <person name="Von Meijenfeldt F.A.B."/>
            <person name="Westbye A.B."/>
            <person name="Yadav S."/>
            <person name="Hopmans E.C."/>
            <person name="Dutilh B.E."/>
            <person name="Sinninghe Damste J.S."/>
        </authorList>
    </citation>
    <scope>NUCLEOTIDE SEQUENCE [LARGE SCALE GENOMIC DNA]</scope>
    <source>
        <strain evidence="2">NIOZ-UU30</strain>
    </source>
</reference>
<dbReference type="AlphaFoldDB" id="A0A8J6NYM9"/>
<dbReference type="InterPro" id="IPR002931">
    <property type="entry name" value="Transglutaminase-like"/>
</dbReference>
<dbReference type="InterPro" id="IPR038765">
    <property type="entry name" value="Papain-like_cys_pep_sf"/>
</dbReference>
<accession>A0A8J6NYM9</accession>
<dbReference type="PANTHER" id="PTHR33490:SF3">
    <property type="entry name" value="CONSERVED INTEGRAL MEMBRANE PROTEIN"/>
    <property type="match status" value="1"/>
</dbReference>
<dbReference type="Pfam" id="PF01841">
    <property type="entry name" value="Transglut_core"/>
    <property type="match status" value="1"/>
</dbReference>
<dbReference type="EMBL" id="JACNJH010000213">
    <property type="protein sequence ID" value="MBC8362716.1"/>
    <property type="molecule type" value="Genomic_DNA"/>
</dbReference>
<sequence length="485" mass="53154">AGLLLEGCAPKALSPLPHCSRADARFTQFVEKSLGTDWYGIYVQENKIGYLKSTFRRQTGPDGTSYLIELSGIMHLPSQNEVDKIEMGIVAEFRARPPYSLIRYADKTIHKNDISEIKIVSMADGYQASITQGGETHTQPIGRFDYTLKDYTAVQNWIAQNPIAGAAIKYRHLNLATLNIQENTARIEAIHDAVASGVKITYYNVITTGCDGLEIQEVFGADGTAYSIFLGQQFECRLEPQALATKIDTPVDLFVSNTVAINRLLGDSEKVTLLKFSLDHISGALLGDAPGQSVTPDPANDSSIATINPAGACQLTATDEEIKKNLAATTDIPANHPKIISLARKAVGDAGTTAEKVGRLVKFVYQYLEDDYTANPLTVLDIIARKKGDCSEHAQLFTTMARSLKIPCRTVGGLIYLGDAFQEFGLHAWNEVVINGVWVPLDPTWGQTLIDATHIRFPVDISQEWQIMAAIGKMKLTVLQVEHKK</sequence>